<keyword evidence="4 7" id="KW-0812">Transmembrane</keyword>
<evidence type="ECO:0000256" key="5">
    <source>
        <dbReference type="ARBA" id="ARBA00022989"/>
    </source>
</evidence>
<dbReference type="InterPro" id="IPR049177">
    <property type="entry name" value="MgtC_SapB_SrpB_YhiD_N"/>
</dbReference>
<reference evidence="9 10" key="1">
    <citation type="submission" date="2020-08" db="EMBL/GenBank/DDBJ databases">
        <title>Sphingobacterium sp. DN04309 isolated from aquaculture water.</title>
        <authorList>
            <person name="Zhang M."/>
        </authorList>
    </citation>
    <scope>NUCLEOTIDE SEQUENCE [LARGE SCALE GENOMIC DNA]</scope>
    <source>
        <strain evidence="9 10">DN04309</strain>
    </source>
</reference>
<dbReference type="InterPro" id="IPR003416">
    <property type="entry name" value="MgtC/SapB/SrpB/YhiD_fam"/>
</dbReference>
<sequence>MLESFLENEHFHSILTSIACGAIVGLEREYKNKSAGFRTVILICFGATIFTLASRMGNMSDDRIAANIVTGIGFLGAGVIYQGKFSVQGLTTAAVIWTMAAIGMVVGFGNHLAGICLAIAMVVILSLFQKIETLLASIFLTRTIHITFKDNSIEHLRSLEQFLETHEVEATRKGMEKDENRLEVVFEVSGKRKNVRKLNESIIQLEYVYAFSNM</sequence>
<dbReference type="PANTHER" id="PTHR33778:SF1">
    <property type="entry name" value="MAGNESIUM TRANSPORTER YHID-RELATED"/>
    <property type="match status" value="1"/>
</dbReference>
<organism evidence="9 10">
    <name type="scientific">Sphingobacterium litopenaei</name>
    <dbReference type="NCBI Taxonomy" id="2763500"/>
    <lineage>
        <taxon>Bacteria</taxon>
        <taxon>Pseudomonadati</taxon>
        <taxon>Bacteroidota</taxon>
        <taxon>Sphingobacteriia</taxon>
        <taxon>Sphingobacteriales</taxon>
        <taxon>Sphingobacteriaceae</taxon>
        <taxon>Sphingobacterium</taxon>
    </lineage>
</organism>
<evidence type="ECO:0000313" key="10">
    <source>
        <dbReference type="Proteomes" id="UP000651271"/>
    </source>
</evidence>
<evidence type="ECO:0000256" key="7">
    <source>
        <dbReference type="SAM" id="Phobius"/>
    </source>
</evidence>
<feature type="transmembrane region" description="Helical" evidence="7">
    <location>
        <begin position="35"/>
        <end position="52"/>
    </location>
</feature>
<keyword evidence="6 7" id="KW-0472">Membrane</keyword>
<dbReference type="PANTHER" id="PTHR33778">
    <property type="entry name" value="PROTEIN MGTC"/>
    <property type="match status" value="1"/>
</dbReference>
<evidence type="ECO:0000259" key="8">
    <source>
        <dbReference type="Pfam" id="PF02308"/>
    </source>
</evidence>
<gene>
    <name evidence="9" type="ORF">H8B04_07575</name>
</gene>
<dbReference type="Pfam" id="PF02308">
    <property type="entry name" value="MgtC"/>
    <property type="match status" value="1"/>
</dbReference>
<dbReference type="RefSeq" id="WP_165291113.1">
    <property type="nucleotide sequence ID" value="NZ_JACOIJ010000011.1"/>
</dbReference>
<comment type="similarity">
    <text evidence="2">Belongs to the MgtC/SapB family.</text>
</comment>
<proteinExistence type="inferred from homology"/>
<protein>
    <submittedName>
        <fullName evidence="9">MgtC/SapB family protein</fullName>
    </submittedName>
</protein>
<evidence type="ECO:0000313" key="9">
    <source>
        <dbReference type="EMBL" id="MBD1429428.1"/>
    </source>
</evidence>
<feature type="transmembrane region" description="Helical" evidence="7">
    <location>
        <begin position="64"/>
        <end position="83"/>
    </location>
</feature>
<comment type="caution">
    <text evidence="9">The sequence shown here is derived from an EMBL/GenBank/DDBJ whole genome shotgun (WGS) entry which is preliminary data.</text>
</comment>
<keyword evidence="10" id="KW-1185">Reference proteome</keyword>
<feature type="transmembrane region" description="Helical" evidence="7">
    <location>
        <begin position="95"/>
        <end position="128"/>
    </location>
</feature>
<comment type="subcellular location">
    <subcellularLocation>
        <location evidence="1">Cell membrane</location>
        <topology evidence="1">Multi-pass membrane protein</topology>
    </subcellularLocation>
</comment>
<accession>A0ABR7YDP5</accession>
<evidence type="ECO:0000256" key="6">
    <source>
        <dbReference type="ARBA" id="ARBA00023136"/>
    </source>
</evidence>
<evidence type="ECO:0000256" key="4">
    <source>
        <dbReference type="ARBA" id="ARBA00022692"/>
    </source>
</evidence>
<feature type="domain" description="MgtC/SapB/SrpB/YhiD N-terminal" evidence="8">
    <location>
        <begin position="15"/>
        <end position="133"/>
    </location>
</feature>
<evidence type="ECO:0000256" key="2">
    <source>
        <dbReference type="ARBA" id="ARBA00009298"/>
    </source>
</evidence>
<dbReference type="PRINTS" id="PR01837">
    <property type="entry name" value="MGTCSAPBPROT"/>
</dbReference>
<keyword evidence="3" id="KW-1003">Cell membrane</keyword>
<dbReference type="Proteomes" id="UP000651271">
    <property type="component" value="Unassembled WGS sequence"/>
</dbReference>
<keyword evidence="5 7" id="KW-1133">Transmembrane helix</keyword>
<dbReference type="EMBL" id="JACOIJ010000011">
    <property type="protein sequence ID" value="MBD1429428.1"/>
    <property type="molecule type" value="Genomic_DNA"/>
</dbReference>
<evidence type="ECO:0000256" key="3">
    <source>
        <dbReference type="ARBA" id="ARBA00022475"/>
    </source>
</evidence>
<name>A0ABR7YDP5_9SPHI</name>
<evidence type="ECO:0000256" key="1">
    <source>
        <dbReference type="ARBA" id="ARBA00004651"/>
    </source>
</evidence>